<feature type="transmembrane region" description="Helical" evidence="2">
    <location>
        <begin position="47"/>
        <end position="68"/>
    </location>
</feature>
<dbReference type="EMBL" id="CP158165">
    <property type="protein sequence ID" value="XBV27346.1"/>
    <property type="molecule type" value="Genomic_DNA"/>
</dbReference>
<feature type="transmembrane region" description="Helical" evidence="2">
    <location>
        <begin position="88"/>
        <end position="106"/>
    </location>
</feature>
<feature type="compositionally biased region" description="Pro residues" evidence="1">
    <location>
        <begin position="121"/>
        <end position="134"/>
    </location>
</feature>
<keyword evidence="2" id="KW-0812">Transmembrane</keyword>
<dbReference type="AlphaFoldDB" id="A0AAU7TKK4"/>
<organism evidence="3">
    <name type="scientific">Kribbella sp. HUAS MG21</name>
    <dbReference type="NCBI Taxonomy" id="3160966"/>
    <lineage>
        <taxon>Bacteria</taxon>
        <taxon>Bacillati</taxon>
        <taxon>Actinomycetota</taxon>
        <taxon>Actinomycetes</taxon>
        <taxon>Propionibacteriales</taxon>
        <taxon>Kribbellaceae</taxon>
        <taxon>Kribbella</taxon>
    </lineage>
</organism>
<gene>
    <name evidence="3" type="ORF">ABN611_13155</name>
</gene>
<keyword evidence="2" id="KW-1133">Transmembrane helix</keyword>
<evidence type="ECO:0000256" key="2">
    <source>
        <dbReference type="SAM" id="Phobius"/>
    </source>
</evidence>
<evidence type="ECO:0000313" key="3">
    <source>
        <dbReference type="EMBL" id="XBV27346.1"/>
    </source>
</evidence>
<evidence type="ECO:0008006" key="4">
    <source>
        <dbReference type="Google" id="ProtNLM"/>
    </source>
</evidence>
<protein>
    <recommendedName>
        <fullName evidence="4">Integral membrane protein</fullName>
    </recommendedName>
</protein>
<reference evidence="3" key="1">
    <citation type="submission" date="2024-06" db="EMBL/GenBank/DDBJ databases">
        <title>Kribbella sp. strain HUAS MG21 genome sequences.</title>
        <authorList>
            <person name="Mo P."/>
        </authorList>
    </citation>
    <scope>NUCLEOTIDE SEQUENCE</scope>
    <source>
        <strain evidence="3">HUAS MG21</strain>
    </source>
</reference>
<name>A0AAU7TKK4_9ACTN</name>
<proteinExistence type="predicted"/>
<feature type="transmembrane region" description="Helical" evidence="2">
    <location>
        <begin position="6"/>
        <end position="26"/>
    </location>
</feature>
<dbReference type="RefSeq" id="WP_350280132.1">
    <property type="nucleotide sequence ID" value="NZ_CP158165.1"/>
</dbReference>
<keyword evidence="2" id="KW-0472">Membrane</keyword>
<sequence length="141" mass="15739">MNMTVTAYLVYLIVAVPLTIWVARTLSRNGRIFLVDVFHGNEDFADAVNRLLVVGFYLVNLGFVTLFLRGGSAVADARGVFEQLSVKLGIVMLVLGVMHLMNVWIFSKIRTRSRLDSMTRPPVPPNDTVPPAPPLTERYGY</sequence>
<feature type="region of interest" description="Disordered" evidence="1">
    <location>
        <begin position="116"/>
        <end position="141"/>
    </location>
</feature>
<evidence type="ECO:0000256" key="1">
    <source>
        <dbReference type="SAM" id="MobiDB-lite"/>
    </source>
</evidence>
<accession>A0AAU7TKK4</accession>